<keyword evidence="5 6" id="KW-0694">RNA-binding</keyword>
<keyword evidence="3 6" id="KW-0507">mRNA processing</keyword>
<dbReference type="InterPro" id="IPR024937">
    <property type="entry name" value="Domain_X"/>
</dbReference>
<evidence type="ECO:0000256" key="2">
    <source>
        <dbReference type="ARBA" id="ARBA00022640"/>
    </source>
</evidence>
<organism evidence="10">
    <name type="scientific">Keteleeria hainanensis</name>
    <dbReference type="NCBI Taxonomy" id="418983"/>
    <lineage>
        <taxon>Eukaryota</taxon>
        <taxon>Viridiplantae</taxon>
        <taxon>Streptophyta</taxon>
        <taxon>Embryophyta</taxon>
        <taxon>Tracheophyta</taxon>
        <taxon>Spermatophyta</taxon>
        <taxon>Pinopsida</taxon>
        <taxon>Pinidae</taxon>
        <taxon>Conifers I</taxon>
        <taxon>Pinales</taxon>
        <taxon>Pinaceae</taxon>
        <taxon>Keteleeria</taxon>
    </lineage>
</organism>
<dbReference type="GO" id="GO:0008380">
    <property type="term" value="P:RNA splicing"/>
    <property type="evidence" value="ECO:0007669"/>
    <property type="project" value="UniProtKB-UniRule"/>
</dbReference>
<reference evidence="10" key="2">
    <citation type="submission" date="2019-07" db="EMBL/GenBank/DDBJ databases">
        <authorList>
            <person name="Li D."/>
            <person name="Chen Y."/>
            <person name="Yang Y."/>
        </authorList>
    </citation>
    <scope>NUCLEOTIDE SEQUENCE</scope>
</reference>
<evidence type="ECO:0000256" key="3">
    <source>
        <dbReference type="ARBA" id="ARBA00022664"/>
    </source>
</evidence>
<dbReference type="GO" id="GO:0008033">
    <property type="term" value="P:tRNA processing"/>
    <property type="evidence" value="ECO:0007669"/>
    <property type="project" value="UniProtKB-KW"/>
</dbReference>
<feature type="domain" description="Domain X" evidence="8">
    <location>
        <begin position="359"/>
        <end position="466"/>
    </location>
</feature>
<evidence type="ECO:0000259" key="8">
    <source>
        <dbReference type="Pfam" id="PF01348"/>
    </source>
</evidence>
<evidence type="ECO:0000313" key="10">
    <source>
        <dbReference type="EMBL" id="QHO05357.1"/>
    </source>
</evidence>
<proteinExistence type="inferred from homology"/>
<keyword evidence="2 7" id="KW-0934">Plastid</keyword>
<evidence type="ECO:0000256" key="7">
    <source>
        <dbReference type="RuleBase" id="RU004226"/>
    </source>
</evidence>
<evidence type="ECO:0000256" key="1">
    <source>
        <dbReference type="ARBA" id="ARBA00006621"/>
    </source>
</evidence>
<evidence type="ECO:0000259" key="9">
    <source>
        <dbReference type="Pfam" id="PF01824"/>
    </source>
</evidence>
<accession>A0A6B9VL27</accession>
<dbReference type="InterPro" id="IPR024942">
    <property type="entry name" value="Maturase_MatK_N"/>
</dbReference>
<feature type="domain" description="Maturase MatK N-terminal" evidence="9">
    <location>
        <begin position="1"/>
        <end position="330"/>
    </location>
</feature>
<dbReference type="Pfam" id="PF01348">
    <property type="entry name" value="Intron_maturas2"/>
    <property type="match status" value="1"/>
</dbReference>
<dbReference type="GO" id="GO:0003723">
    <property type="term" value="F:RNA binding"/>
    <property type="evidence" value="ECO:0007669"/>
    <property type="project" value="UniProtKB-KW"/>
</dbReference>
<dbReference type="PANTHER" id="PTHR34811:SF1">
    <property type="entry name" value="MATURASE K"/>
    <property type="match status" value="1"/>
</dbReference>
<dbReference type="Pfam" id="PF01824">
    <property type="entry name" value="MatK_N"/>
    <property type="match status" value="1"/>
</dbReference>
<keyword evidence="7 10" id="KW-0150">Chloroplast</keyword>
<dbReference type="EMBL" id="MN180080">
    <property type="protein sequence ID" value="QHO05357.1"/>
    <property type="molecule type" value="Genomic_DNA"/>
</dbReference>
<name>A0A6B9VL27_9CONI</name>
<evidence type="ECO:0000256" key="6">
    <source>
        <dbReference type="HAMAP-Rule" id="MF_01390"/>
    </source>
</evidence>
<gene>
    <name evidence="6 10" type="primary">matK</name>
</gene>
<dbReference type="GeneID" id="89424090"/>
<dbReference type="RefSeq" id="YP_011081907.1">
    <property type="nucleotide sequence ID" value="NC_087755.1"/>
</dbReference>
<sequence>MDEFHRYGKEDSSWQQCFLYPLFFQEDLYAISHDHYLDGSSSSESMEHFSSNDQFSFLTVKRLIGQIRQQNHSIVLFLNCDSNPLVDRNKSSYSESVLEGLTLVLEVPFSIRSKYSVEGMNEWKSFRSIHSIFPFLEEKFPHSNYILDTRIPYSIHPEILVRTFRRWIRDAPSLHPLRSVLYKYRNSPENFKRSIIVAPRVNTRFLLFLWNHYVYECESILVPLLKQSFHPRSSSHGSFPERTHFDRKIKNIIRISRRNSLKSIWSLKDPRIHYVRYGERSIIAIKGTHLLVKKCRYHLLIFWQCYFHLWSEPYRVCSHQLSKNCSSFLGYFLRVRMKSLLVRTKMLDELFITDLITDEFYPIVPIVPIIGLLAREKFCDISGRPISKLYWTSLTDDDILDRFDRIWKNLFHYYSGSFGRDGLYRIKYILSLSCAKTLACKHKSTIRVVRKELGPELFKKSFSKEREFDFPAFSSKAAARSQRERIWHSDIPQINPLANSWQKIQDLKSENGKLNLFDQ</sequence>
<evidence type="ECO:0000256" key="5">
    <source>
        <dbReference type="ARBA" id="ARBA00022884"/>
    </source>
</evidence>
<reference evidence="10" key="1">
    <citation type="journal article" date="2019" name="Mitochondrial DNA Part B Resour">
        <title>The complete chloroplast genome sequence of Keteleeria hainanensis (Pinaceae).</title>
        <authorList>
            <person name="Li D.-L."/>
            <person name="Yang Y."/>
            <person name="Yang S."/>
            <person name="Chen Y.-K."/>
        </authorList>
    </citation>
    <scope>NUCLEOTIDE SEQUENCE</scope>
</reference>
<keyword evidence="4 6" id="KW-0819">tRNA processing</keyword>
<dbReference type="InterPro" id="IPR002866">
    <property type="entry name" value="Maturase_MatK"/>
</dbReference>
<comment type="function">
    <text evidence="6 7">Usually encoded in the trnK tRNA gene intron. Probably assists in splicing its own and other chloroplast group II introns.</text>
</comment>
<comment type="similarity">
    <text evidence="1 6">Belongs to the intron maturase 2 family. MatK subfamily.</text>
</comment>
<evidence type="ECO:0000256" key="4">
    <source>
        <dbReference type="ARBA" id="ARBA00022694"/>
    </source>
</evidence>
<comment type="subcellular location">
    <subcellularLocation>
        <location evidence="6">Plastid</location>
        <location evidence="6">Chloroplast</location>
    </subcellularLocation>
</comment>
<protein>
    <recommendedName>
        <fullName evidence="6">Maturase K</fullName>
    </recommendedName>
    <alternativeName>
        <fullName evidence="6">Intron maturase</fullName>
    </alternativeName>
</protein>
<dbReference type="GO" id="GO:0006397">
    <property type="term" value="P:mRNA processing"/>
    <property type="evidence" value="ECO:0007669"/>
    <property type="project" value="UniProtKB-KW"/>
</dbReference>
<dbReference type="AlphaFoldDB" id="A0A6B9VL27"/>
<dbReference type="GO" id="GO:0009507">
    <property type="term" value="C:chloroplast"/>
    <property type="evidence" value="ECO:0007669"/>
    <property type="project" value="UniProtKB-SubCell"/>
</dbReference>
<dbReference type="PANTHER" id="PTHR34811">
    <property type="entry name" value="MATURASE K"/>
    <property type="match status" value="1"/>
</dbReference>
<geneLocation type="chloroplast" evidence="10"/>
<dbReference type="HAMAP" id="MF_01390">
    <property type="entry name" value="MatK"/>
    <property type="match status" value="1"/>
</dbReference>